<evidence type="ECO:0000313" key="1">
    <source>
        <dbReference type="EMBL" id="KAK7325018.1"/>
    </source>
</evidence>
<gene>
    <name evidence="1" type="ORF">VNO77_29034</name>
</gene>
<proteinExistence type="predicted"/>
<reference evidence="1 2" key="1">
    <citation type="submission" date="2024-01" db="EMBL/GenBank/DDBJ databases">
        <title>The genomes of 5 underutilized Papilionoideae crops provide insights into root nodulation and disease resistanc.</title>
        <authorList>
            <person name="Jiang F."/>
        </authorList>
    </citation>
    <scope>NUCLEOTIDE SEQUENCE [LARGE SCALE GENOMIC DNA]</scope>
    <source>
        <strain evidence="1">LVBAO_FW01</strain>
        <tissue evidence="1">Leaves</tissue>
    </source>
</reference>
<accession>A0AAN9KZE6</accession>
<organism evidence="1 2">
    <name type="scientific">Canavalia gladiata</name>
    <name type="common">Sword bean</name>
    <name type="synonym">Dolichos gladiatus</name>
    <dbReference type="NCBI Taxonomy" id="3824"/>
    <lineage>
        <taxon>Eukaryota</taxon>
        <taxon>Viridiplantae</taxon>
        <taxon>Streptophyta</taxon>
        <taxon>Embryophyta</taxon>
        <taxon>Tracheophyta</taxon>
        <taxon>Spermatophyta</taxon>
        <taxon>Magnoliopsida</taxon>
        <taxon>eudicotyledons</taxon>
        <taxon>Gunneridae</taxon>
        <taxon>Pentapetalae</taxon>
        <taxon>rosids</taxon>
        <taxon>fabids</taxon>
        <taxon>Fabales</taxon>
        <taxon>Fabaceae</taxon>
        <taxon>Papilionoideae</taxon>
        <taxon>50 kb inversion clade</taxon>
        <taxon>NPAAA clade</taxon>
        <taxon>indigoferoid/millettioid clade</taxon>
        <taxon>Phaseoleae</taxon>
        <taxon>Canavalia</taxon>
    </lineage>
</organism>
<sequence>MSCDYYFFHAKFGTELLIQFSVRLYIQSQKILVDATDQLIIPSIVYVIYAENWHREPFCKLIQLKSGRIHGLPSLLMAFPPLDILATK</sequence>
<keyword evidence="2" id="KW-1185">Reference proteome</keyword>
<comment type="caution">
    <text evidence="1">The sequence shown here is derived from an EMBL/GenBank/DDBJ whole genome shotgun (WGS) entry which is preliminary data.</text>
</comment>
<dbReference type="EMBL" id="JAYMYQ010000006">
    <property type="protein sequence ID" value="KAK7325018.1"/>
    <property type="molecule type" value="Genomic_DNA"/>
</dbReference>
<evidence type="ECO:0000313" key="2">
    <source>
        <dbReference type="Proteomes" id="UP001367508"/>
    </source>
</evidence>
<name>A0AAN9KZE6_CANGL</name>
<dbReference type="AlphaFoldDB" id="A0AAN9KZE6"/>
<dbReference type="Proteomes" id="UP001367508">
    <property type="component" value="Unassembled WGS sequence"/>
</dbReference>
<protein>
    <submittedName>
        <fullName evidence="1">Uncharacterized protein</fullName>
    </submittedName>
</protein>